<feature type="region of interest" description="Disordered" evidence="2">
    <location>
        <begin position="32"/>
        <end position="91"/>
    </location>
</feature>
<feature type="coiled-coil region" evidence="1">
    <location>
        <begin position="211"/>
        <end position="245"/>
    </location>
</feature>
<proteinExistence type="predicted"/>
<evidence type="ECO:0000256" key="1">
    <source>
        <dbReference type="SAM" id="Coils"/>
    </source>
</evidence>
<evidence type="ECO:0000313" key="3">
    <source>
        <dbReference type="EMBL" id="KAK4423285.1"/>
    </source>
</evidence>
<name>A0AAE1Y447_9LAMI</name>
<reference evidence="3" key="1">
    <citation type="submission" date="2020-06" db="EMBL/GenBank/DDBJ databases">
        <authorList>
            <person name="Li T."/>
            <person name="Hu X."/>
            <person name="Zhang T."/>
            <person name="Song X."/>
            <person name="Zhang H."/>
            <person name="Dai N."/>
            <person name="Sheng W."/>
            <person name="Hou X."/>
            <person name="Wei L."/>
        </authorList>
    </citation>
    <scope>NUCLEOTIDE SEQUENCE</scope>
    <source>
        <strain evidence="3">3651</strain>
        <tissue evidence="3">Leaf</tissue>
    </source>
</reference>
<accession>A0AAE1Y447</accession>
<dbReference type="Proteomes" id="UP001293254">
    <property type="component" value="Unassembled WGS sequence"/>
</dbReference>
<dbReference type="EMBL" id="JACGWO010000007">
    <property type="protein sequence ID" value="KAK4423285.1"/>
    <property type="molecule type" value="Genomic_DNA"/>
</dbReference>
<feature type="compositionally biased region" description="Basic residues" evidence="2">
    <location>
        <begin position="57"/>
        <end position="79"/>
    </location>
</feature>
<evidence type="ECO:0000256" key="2">
    <source>
        <dbReference type="SAM" id="MobiDB-lite"/>
    </source>
</evidence>
<comment type="caution">
    <text evidence="3">The sequence shown here is derived from an EMBL/GenBank/DDBJ whole genome shotgun (WGS) entry which is preliminary data.</text>
</comment>
<keyword evidence="1" id="KW-0175">Coiled coil</keyword>
<sequence length="305" mass="33745">MNAHIAHLARALRRRNSPAVVTYLVGHPSIKCQPRSRSQDASGEVEVALVAGEPSKSKKRKRKHKHRGKSSSKSSKRSSKQSEHCAAKEAVEEEENTKYVKELVAWWKQAHEDLKTPSSKVAEMEGEKLNPDWAISARSSALRTHVGQDSFELFKACCLEHDQVLLAQTARARVEEHLAYVLMQTSAFGHNLSLKCSMFRNDKENEALEAKIALDARVPELEAKVADLEAQLASTIEENKKVVADALERGHTDGFSAGRFAGKTEGLNEGCEAYLQSKEHKKSISKTRLQGTGDFLKASTLQDGC</sequence>
<feature type="compositionally biased region" description="Basic and acidic residues" evidence="2">
    <location>
        <begin position="80"/>
        <end position="91"/>
    </location>
</feature>
<reference evidence="3" key="2">
    <citation type="journal article" date="2024" name="Plant">
        <title>Genomic evolution and insights into agronomic trait innovations of Sesamum species.</title>
        <authorList>
            <person name="Miao H."/>
            <person name="Wang L."/>
            <person name="Qu L."/>
            <person name="Liu H."/>
            <person name="Sun Y."/>
            <person name="Le M."/>
            <person name="Wang Q."/>
            <person name="Wei S."/>
            <person name="Zheng Y."/>
            <person name="Lin W."/>
            <person name="Duan Y."/>
            <person name="Cao H."/>
            <person name="Xiong S."/>
            <person name="Wang X."/>
            <person name="Wei L."/>
            <person name="Li C."/>
            <person name="Ma Q."/>
            <person name="Ju M."/>
            <person name="Zhao R."/>
            <person name="Li G."/>
            <person name="Mu C."/>
            <person name="Tian Q."/>
            <person name="Mei H."/>
            <person name="Zhang T."/>
            <person name="Gao T."/>
            <person name="Zhang H."/>
        </authorList>
    </citation>
    <scope>NUCLEOTIDE SEQUENCE</scope>
    <source>
        <tissue evidence="3">Leaf</tissue>
    </source>
</reference>
<evidence type="ECO:0000313" key="4">
    <source>
        <dbReference type="Proteomes" id="UP001293254"/>
    </source>
</evidence>
<dbReference type="AlphaFoldDB" id="A0AAE1Y447"/>
<organism evidence="3 4">
    <name type="scientific">Sesamum alatum</name>
    <dbReference type="NCBI Taxonomy" id="300844"/>
    <lineage>
        <taxon>Eukaryota</taxon>
        <taxon>Viridiplantae</taxon>
        <taxon>Streptophyta</taxon>
        <taxon>Embryophyta</taxon>
        <taxon>Tracheophyta</taxon>
        <taxon>Spermatophyta</taxon>
        <taxon>Magnoliopsida</taxon>
        <taxon>eudicotyledons</taxon>
        <taxon>Gunneridae</taxon>
        <taxon>Pentapetalae</taxon>
        <taxon>asterids</taxon>
        <taxon>lamiids</taxon>
        <taxon>Lamiales</taxon>
        <taxon>Pedaliaceae</taxon>
        <taxon>Sesamum</taxon>
    </lineage>
</organism>
<gene>
    <name evidence="3" type="ORF">Salat_1911300</name>
</gene>
<protein>
    <submittedName>
        <fullName evidence="3">Uncharacterized protein</fullName>
    </submittedName>
</protein>
<keyword evidence="4" id="KW-1185">Reference proteome</keyword>